<dbReference type="OrthoDB" id="9795854at2"/>
<keyword evidence="1" id="KW-1133">Transmembrane helix</keyword>
<gene>
    <name evidence="2" type="ORF">B0188_05885</name>
</gene>
<accession>A0A1T0B191</accession>
<dbReference type="InterPro" id="IPR007359">
    <property type="entry name" value="SigmaE_reg_RseC_MucC"/>
</dbReference>
<dbReference type="STRING" id="123822.B0188_05885"/>
<feature type="transmembrane region" description="Helical" evidence="1">
    <location>
        <begin position="108"/>
        <end position="126"/>
    </location>
</feature>
<dbReference type="PIRSF" id="PIRSF004923">
    <property type="entry name" value="RseC"/>
    <property type="match status" value="1"/>
</dbReference>
<dbReference type="Proteomes" id="UP000190023">
    <property type="component" value="Unassembled WGS sequence"/>
</dbReference>
<evidence type="ECO:0000256" key="1">
    <source>
        <dbReference type="SAM" id="Phobius"/>
    </source>
</evidence>
<proteinExistence type="predicted"/>
<dbReference type="AlphaFoldDB" id="A0A1T0B191"/>
<dbReference type="InterPro" id="IPR026268">
    <property type="entry name" value="RseC"/>
</dbReference>
<evidence type="ECO:0000313" key="3">
    <source>
        <dbReference type="Proteomes" id="UP000190023"/>
    </source>
</evidence>
<dbReference type="PANTHER" id="PTHR35867:SF1">
    <property type="entry name" value="PROTEIN RSEC"/>
    <property type="match status" value="1"/>
</dbReference>
<dbReference type="Pfam" id="PF04246">
    <property type="entry name" value="RseC_MucC"/>
    <property type="match status" value="1"/>
</dbReference>
<sequence>MLREKVQVVAYANGVATVRFQAVTGCGACSARKNCGTTLLSNLTRKPDDYMFNVASLMPLKAGQWIEIGLPERSLLVSVCLLYVIPLLVLVLGTFFSDFWGLSEGLRLIFILLSTSLTFFVVHICSKRLHQRVSYQPILLRQL</sequence>
<keyword evidence="1" id="KW-0812">Transmembrane</keyword>
<evidence type="ECO:0000313" key="2">
    <source>
        <dbReference type="EMBL" id="OOS03842.1"/>
    </source>
</evidence>
<keyword evidence="3" id="KW-1185">Reference proteome</keyword>
<comment type="caution">
    <text evidence="2">The sequence shown here is derived from an EMBL/GenBank/DDBJ whole genome shotgun (WGS) entry which is preliminary data.</text>
</comment>
<reference evidence="2 3" key="1">
    <citation type="submission" date="2017-02" db="EMBL/GenBank/DDBJ databases">
        <title>Draft genome sequence of Haemophilus felis CCUG 31170 type strain.</title>
        <authorList>
            <person name="Engstrom-Jakobsson H."/>
            <person name="Salva-Serra F."/>
            <person name="Thorell K."/>
            <person name="Gonzales-Siles L."/>
            <person name="Karlsson R."/>
            <person name="Boulund F."/>
            <person name="Engstrand L."/>
            <person name="Kristiansson E."/>
            <person name="Moore E."/>
        </authorList>
    </citation>
    <scope>NUCLEOTIDE SEQUENCE [LARGE SCALE GENOMIC DNA]</scope>
    <source>
        <strain evidence="2 3">CCUG 31170</strain>
    </source>
</reference>
<protein>
    <submittedName>
        <fullName evidence="2">Uncharacterized protein</fullName>
    </submittedName>
</protein>
<name>A0A1T0B191_9PAST</name>
<keyword evidence="1" id="KW-0472">Membrane</keyword>
<feature type="transmembrane region" description="Helical" evidence="1">
    <location>
        <begin position="75"/>
        <end position="96"/>
    </location>
</feature>
<dbReference type="EMBL" id="MUYB01000022">
    <property type="protein sequence ID" value="OOS03842.1"/>
    <property type="molecule type" value="Genomic_DNA"/>
</dbReference>
<dbReference type="PANTHER" id="PTHR35867">
    <property type="entry name" value="PROTEIN RSEC"/>
    <property type="match status" value="1"/>
</dbReference>
<organism evidence="2 3">
    <name type="scientific">[Haemophilus] felis</name>
    <dbReference type="NCBI Taxonomy" id="123822"/>
    <lineage>
        <taxon>Bacteria</taxon>
        <taxon>Pseudomonadati</taxon>
        <taxon>Pseudomonadota</taxon>
        <taxon>Gammaproteobacteria</taxon>
        <taxon>Pasteurellales</taxon>
        <taxon>Pasteurellaceae</taxon>
    </lineage>
</organism>